<protein>
    <submittedName>
        <fullName evidence="8">Flavonoid 3',5'-hydroxylase</fullName>
    </submittedName>
</protein>
<keyword evidence="9" id="KW-1185">Reference proteome</keyword>
<sequence>MEYPTLLNFPLLPCAAAAAVIAIIAIYCAALRRSRRSDLPGPIGLPIVGNLPFLHPELHSYFARLAAAHGPIFRLRLGSKLAVVVSSPALAREILRDNDAVFANRDVPAAARVIAYGGADIVWSGNGPTWRMLRRVCVSQLLSPSSLDSYYHLRRRELRSAIRHLYDAAVAGESVGVGTEMFVAVMNTVTGMLWGGTVGEEERSGLGKEFRELVGQITALLGRPNVSDFFPALRRLDLQRVDGKMRVMLEKFDGIFARIIEKKRRLEKNDEGNLKEEDFLGYMLRMEEEGDQKKEPFTMTHVKALLMDMVVGGTDTSSNTVEFALAEMMNRPEIIKRAQEELDQVVGKDNVVEESHLSKLHYLNMVIKEVLRLHPSLPLLVPHCPSSSCAIGGYTVPQGSRVFINIWAIHRDPTLWEDPLEFRPERFDEAEGKWDYAGNDFSYLPFGSGRRKCAGITMGERMVAYSLASLLHSFDWKLPAGTKHDLTEKFGIVLKKAKPLVAIPVPRLSQEFYS</sequence>
<evidence type="ECO:0000256" key="3">
    <source>
        <dbReference type="ARBA" id="ARBA00023002"/>
    </source>
</evidence>
<keyword evidence="3 6" id="KW-0560">Oxidoreductase</keyword>
<dbReference type="GO" id="GO:0004497">
    <property type="term" value="F:monooxygenase activity"/>
    <property type="evidence" value="ECO:0007669"/>
    <property type="project" value="UniProtKB-KW"/>
</dbReference>
<feature type="transmembrane region" description="Helical" evidence="7">
    <location>
        <begin position="6"/>
        <end position="30"/>
    </location>
</feature>
<dbReference type="GO" id="GO:0016705">
    <property type="term" value="F:oxidoreductase activity, acting on paired donors, with incorporation or reduction of molecular oxygen"/>
    <property type="evidence" value="ECO:0007669"/>
    <property type="project" value="InterPro"/>
</dbReference>
<keyword evidence="2 5" id="KW-0479">Metal-binding</keyword>
<evidence type="ECO:0000256" key="7">
    <source>
        <dbReference type="SAM" id="Phobius"/>
    </source>
</evidence>
<dbReference type="Proteomes" id="UP001418222">
    <property type="component" value="Unassembled WGS sequence"/>
</dbReference>
<keyword evidence="1 5" id="KW-0349">Heme</keyword>
<dbReference type="CDD" id="cd11073">
    <property type="entry name" value="CYP76-like"/>
    <property type="match status" value="1"/>
</dbReference>
<dbReference type="AlphaFoldDB" id="A0AAP0BP16"/>
<dbReference type="SUPFAM" id="SSF48264">
    <property type="entry name" value="Cytochrome P450"/>
    <property type="match status" value="1"/>
</dbReference>
<evidence type="ECO:0000256" key="4">
    <source>
        <dbReference type="ARBA" id="ARBA00023004"/>
    </source>
</evidence>
<dbReference type="Pfam" id="PF00067">
    <property type="entry name" value="p450"/>
    <property type="match status" value="1"/>
</dbReference>
<evidence type="ECO:0000313" key="9">
    <source>
        <dbReference type="Proteomes" id="UP001418222"/>
    </source>
</evidence>
<keyword evidence="6" id="KW-0503">Monooxygenase</keyword>
<feature type="binding site" description="axial binding residue" evidence="5">
    <location>
        <position position="453"/>
    </location>
    <ligand>
        <name>heme</name>
        <dbReference type="ChEBI" id="CHEBI:30413"/>
    </ligand>
    <ligandPart>
        <name>Fe</name>
        <dbReference type="ChEBI" id="CHEBI:18248"/>
    </ligandPart>
</feature>
<reference evidence="8 9" key="1">
    <citation type="journal article" date="2022" name="Nat. Plants">
        <title>Genomes of leafy and leafless Platanthera orchids illuminate the evolution of mycoheterotrophy.</title>
        <authorList>
            <person name="Li M.H."/>
            <person name="Liu K.W."/>
            <person name="Li Z."/>
            <person name="Lu H.C."/>
            <person name="Ye Q.L."/>
            <person name="Zhang D."/>
            <person name="Wang J.Y."/>
            <person name="Li Y.F."/>
            <person name="Zhong Z.M."/>
            <person name="Liu X."/>
            <person name="Yu X."/>
            <person name="Liu D.K."/>
            <person name="Tu X.D."/>
            <person name="Liu B."/>
            <person name="Hao Y."/>
            <person name="Liao X.Y."/>
            <person name="Jiang Y.T."/>
            <person name="Sun W.H."/>
            <person name="Chen J."/>
            <person name="Chen Y.Q."/>
            <person name="Ai Y."/>
            <person name="Zhai J.W."/>
            <person name="Wu S.S."/>
            <person name="Zhou Z."/>
            <person name="Hsiao Y.Y."/>
            <person name="Wu W.L."/>
            <person name="Chen Y.Y."/>
            <person name="Lin Y.F."/>
            <person name="Hsu J.L."/>
            <person name="Li C.Y."/>
            <person name="Wang Z.W."/>
            <person name="Zhao X."/>
            <person name="Zhong W.Y."/>
            <person name="Ma X.K."/>
            <person name="Ma L."/>
            <person name="Huang J."/>
            <person name="Chen G.Z."/>
            <person name="Huang M.Z."/>
            <person name="Huang L."/>
            <person name="Peng D.H."/>
            <person name="Luo Y.B."/>
            <person name="Zou S.Q."/>
            <person name="Chen S.P."/>
            <person name="Lan S."/>
            <person name="Tsai W.C."/>
            <person name="Van de Peer Y."/>
            <person name="Liu Z.J."/>
        </authorList>
    </citation>
    <scope>NUCLEOTIDE SEQUENCE [LARGE SCALE GENOMIC DNA]</scope>
    <source>
        <strain evidence="8">Lor287</strain>
    </source>
</reference>
<dbReference type="InterPro" id="IPR001128">
    <property type="entry name" value="Cyt_P450"/>
</dbReference>
<dbReference type="InterPro" id="IPR017972">
    <property type="entry name" value="Cyt_P450_CS"/>
</dbReference>
<dbReference type="Gene3D" id="1.10.630.10">
    <property type="entry name" value="Cytochrome P450"/>
    <property type="match status" value="1"/>
</dbReference>
<dbReference type="FunFam" id="1.10.630.10:FF:000026">
    <property type="entry name" value="Cytochrome P450 82C4"/>
    <property type="match status" value="1"/>
</dbReference>
<accession>A0AAP0BP16</accession>
<dbReference type="PANTHER" id="PTHR47951:SF3">
    <property type="entry name" value="CYTOCHROME P450, FAMILY 706, SUBFAMILY A, POLYPEPTIDE 4"/>
    <property type="match status" value="1"/>
</dbReference>
<comment type="similarity">
    <text evidence="6">Belongs to the cytochrome P450 family.</text>
</comment>
<keyword evidence="7" id="KW-0472">Membrane</keyword>
<evidence type="ECO:0000256" key="2">
    <source>
        <dbReference type="ARBA" id="ARBA00022723"/>
    </source>
</evidence>
<dbReference type="PROSITE" id="PS00086">
    <property type="entry name" value="CYTOCHROME_P450"/>
    <property type="match status" value="1"/>
</dbReference>
<dbReference type="EMBL" id="JBBWWQ010000006">
    <property type="protein sequence ID" value="KAK8944726.1"/>
    <property type="molecule type" value="Genomic_DNA"/>
</dbReference>
<keyword evidence="4 5" id="KW-0408">Iron</keyword>
<dbReference type="InterPro" id="IPR036396">
    <property type="entry name" value="Cyt_P450_sf"/>
</dbReference>
<keyword evidence="7" id="KW-1133">Transmembrane helix</keyword>
<evidence type="ECO:0000256" key="5">
    <source>
        <dbReference type="PIRSR" id="PIRSR602401-1"/>
    </source>
</evidence>
<comment type="cofactor">
    <cofactor evidence="5">
        <name>heme</name>
        <dbReference type="ChEBI" id="CHEBI:30413"/>
    </cofactor>
</comment>
<dbReference type="GO" id="GO:0005506">
    <property type="term" value="F:iron ion binding"/>
    <property type="evidence" value="ECO:0007669"/>
    <property type="project" value="InterPro"/>
</dbReference>
<name>A0AAP0BP16_9ASPA</name>
<dbReference type="PRINTS" id="PR00463">
    <property type="entry name" value="EP450I"/>
</dbReference>
<proteinExistence type="inferred from homology"/>
<evidence type="ECO:0000313" key="8">
    <source>
        <dbReference type="EMBL" id="KAK8944726.1"/>
    </source>
</evidence>
<dbReference type="InterPro" id="IPR002401">
    <property type="entry name" value="Cyt_P450_E_grp-I"/>
</dbReference>
<organism evidence="8 9">
    <name type="scientific">Platanthera zijinensis</name>
    <dbReference type="NCBI Taxonomy" id="2320716"/>
    <lineage>
        <taxon>Eukaryota</taxon>
        <taxon>Viridiplantae</taxon>
        <taxon>Streptophyta</taxon>
        <taxon>Embryophyta</taxon>
        <taxon>Tracheophyta</taxon>
        <taxon>Spermatophyta</taxon>
        <taxon>Magnoliopsida</taxon>
        <taxon>Liliopsida</taxon>
        <taxon>Asparagales</taxon>
        <taxon>Orchidaceae</taxon>
        <taxon>Orchidoideae</taxon>
        <taxon>Orchideae</taxon>
        <taxon>Orchidinae</taxon>
        <taxon>Platanthera</taxon>
    </lineage>
</organism>
<dbReference type="PANTHER" id="PTHR47951">
    <property type="entry name" value="OS08G0547900 PROTEIN"/>
    <property type="match status" value="1"/>
</dbReference>
<gene>
    <name evidence="8" type="primary">CYP75A2</name>
    <name evidence="8" type="ORF">KSP39_PZI007630</name>
</gene>
<dbReference type="PRINTS" id="PR00385">
    <property type="entry name" value="P450"/>
</dbReference>
<evidence type="ECO:0000256" key="6">
    <source>
        <dbReference type="RuleBase" id="RU000461"/>
    </source>
</evidence>
<keyword evidence="7" id="KW-0812">Transmembrane</keyword>
<evidence type="ECO:0000256" key="1">
    <source>
        <dbReference type="ARBA" id="ARBA00022617"/>
    </source>
</evidence>
<dbReference type="GO" id="GO:0020037">
    <property type="term" value="F:heme binding"/>
    <property type="evidence" value="ECO:0007669"/>
    <property type="project" value="InterPro"/>
</dbReference>
<comment type="caution">
    <text evidence="8">The sequence shown here is derived from an EMBL/GenBank/DDBJ whole genome shotgun (WGS) entry which is preliminary data.</text>
</comment>